<evidence type="ECO:0000313" key="4">
    <source>
        <dbReference type="Proteomes" id="UP000002698"/>
    </source>
</evidence>
<dbReference type="GeneID" id="3701213"/>
<evidence type="ECO:0000256" key="1">
    <source>
        <dbReference type="SAM" id="MobiDB-lite"/>
    </source>
</evidence>
<dbReference type="KEGG" id="nph:NP_1654A"/>
<dbReference type="STRING" id="348780.NP_1654A"/>
<evidence type="ECO:0000259" key="2">
    <source>
        <dbReference type="Pfam" id="PF24041"/>
    </source>
</evidence>
<dbReference type="Proteomes" id="UP000002698">
    <property type="component" value="Chromosome"/>
</dbReference>
<accession>A0A1U7EV70</accession>
<organism evidence="3 4">
    <name type="scientific">Natronomonas pharaonis (strain ATCC 35678 / DSM 2160 / CIP 103997 / JCM 8858 / NBRC 14720 / NCIMB 2260 / Gabara)</name>
    <name type="common">Halobacterium pharaonis</name>
    <dbReference type="NCBI Taxonomy" id="348780"/>
    <lineage>
        <taxon>Archaea</taxon>
        <taxon>Methanobacteriati</taxon>
        <taxon>Methanobacteriota</taxon>
        <taxon>Stenosarchaea group</taxon>
        <taxon>Halobacteria</taxon>
        <taxon>Halobacteriales</taxon>
        <taxon>Natronomonadaceae</taxon>
        <taxon>Natronomonas</taxon>
    </lineage>
</organism>
<dbReference type="RefSeq" id="WP_011322552.1">
    <property type="nucleotide sequence ID" value="NC_007426.1"/>
</dbReference>
<feature type="region of interest" description="Disordered" evidence="1">
    <location>
        <begin position="211"/>
        <end position="307"/>
    </location>
</feature>
<dbReference type="AlphaFoldDB" id="A0A1U7EV70"/>
<dbReference type="Pfam" id="PF24041">
    <property type="entry name" value="DUF7350"/>
    <property type="match status" value="1"/>
</dbReference>
<feature type="domain" description="DUF7350" evidence="2">
    <location>
        <begin position="317"/>
        <end position="432"/>
    </location>
</feature>
<dbReference type="EMBL" id="CR936257">
    <property type="protein sequence ID" value="CAI48918.1"/>
    <property type="molecule type" value="Genomic_DNA"/>
</dbReference>
<gene>
    <name evidence="3" type="ordered locus">NP_1654A</name>
</gene>
<sequence length="437" mass="47516">MNRRQFLAAGALVAAAGCLGPDDAEPPAAVDGQGASGRPQPDAKPDAVYMPTHREAMVHLPVAEAGPYRLSPMVAFAHEFWLVTGSETERVDASDPGLHVMVTPWDAETGQVLPVDTGGEMRIYRDENRIDQRAPWPMISQTMGFHFGDNIPIQEPGTYTVEVDVNPAGVRTTGDFDGRFMESATATFEFDYDDAVREELVEGTTFVDADRWGERGALEPMGEPDRSDHGEHDHGDGGDHNGDHSDHNGDHSDHNGDHSDHNGDHSDHNGDHSDHNGDHSDHNGDHSDHNGDHSDHNGDHGEHDHHEMPFSALPRAEEYPGLDLGVHESGDARFVVRYAENHRLADSGGGYLLVSPRTPYNRVPLADMALSVRGTVTTDLEQTLDSEVGLHYGASADLTAGDAFDLVVETPPQVARHAGYETAFLDMPSMPVEVPDR</sequence>
<keyword evidence="4" id="KW-1185">Reference proteome</keyword>
<dbReference type="InterPro" id="IPR055774">
    <property type="entry name" value="DUF7350"/>
</dbReference>
<dbReference type="eggNOG" id="arCOG04511">
    <property type="taxonomic scope" value="Archaea"/>
</dbReference>
<dbReference type="Gene3D" id="2.60.40.2480">
    <property type="entry name" value="Periplasmic metal-binding protein Tp34-type"/>
    <property type="match status" value="1"/>
</dbReference>
<feature type="region of interest" description="Disordered" evidence="1">
    <location>
        <begin position="24"/>
        <end position="47"/>
    </location>
</feature>
<reference evidence="3 4" key="1">
    <citation type="journal article" date="2005" name="Genome Res.">
        <title>Living with two extremes: conclusions from the genome sequence of Natronomonas pharaonis.</title>
        <authorList>
            <person name="Falb M."/>
            <person name="Pfeiffer F."/>
            <person name="Palm P."/>
            <person name="Rodewald K."/>
            <person name="Hickmann V."/>
            <person name="Tittor J."/>
            <person name="Oesterhelt D."/>
        </authorList>
    </citation>
    <scope>NUCLEOTIDE SEQUENCE [LARGE SCALE GENOMIC DNA]</scope>
    <source>
        <strain evidence="4">ATCC 35678 / DSM 2160 / CIP 103997 / JCM 8858 / NBRC 14720 / NCIMB 2260 / Gabara</strain>
    </source>
</reference>
<dbReference type="OrthoDB" id="156174at2157"/>
<name>A0A1U7EV70_NATPD</name>
<dbReference type="InterPro" id="IPR038482">
    <property type="entry name" value="Tp34-type_sf"/>
</dbReference>
<evidence type="ECO:0000313" key="3">
    <source>
        <dbReference type="EMBL" id="CAI48918.1"/>
    </source>
</evidence>
<protein>
    <recommendedName>
        <fullName evidence="2">DUF7350 domain-containing protein</fullName>
    </recommendedName>
</protein>
<dbReference type="HOGENOM" id="CLU_043006_0_0_2"/>
<dbReference type="PROSITE" id="PS51257">
    <property type="entry name" value="PROKAR_LIPOPROTEIN"/>
    <property type="match status" value="1"/>
</dbReference>
<proteinExistence type="predicted"/>
<dbReference type="EnsemblBacteria" id="CAI48918">
    <property type="protein sequence ID" value="CAI48918"/>
    <property type="gene ID" value="NP_1654A"/>
</dbReference>